<dbReference type="InterPro" id="IPR050469">
    <property type="entry name" value="Diguanylate_Cyclase"/>
</dbReference>
<gene>
    <name evidence="5" type="primary">ycdT_1</name>
    <name evidence="5" type="ORF">PTE30175_04973</name>
</gene>
<dbReference type="PROSITE" id="PS51257">
    <property type="entry name" value="PROKAR_LIPOPROTEIN"/>
    <property type="match status" value="1"/>
</dbReference>
<feature type="transmembrane region" description="Helical" evidence="3">
    <location>
        <begin position="214"/>
        <end position="235"/>
    </location>
</feature>
<keyword evidence="6" id="KW-1185">Reference proteome</keyword>
<keyword evidence="3" id="KW-1133">Transmembrane helix</keyword>
<evidence type="ECO:0000313" key="5">
    <source>
        <dbReference type="EMBL" id="VVE56202.1"/>
    </source>
</evidence>
<dbReference type="InterPro" id="IPR029787">
    <property type="entry name" value="Nucleotide_cyclase"/>
</dbReference>
<evidence type="ECO:0000259" key="4">
    <source>
        <dbReference type="PROSITE" id="PS50887"/>
    </source>
</evidence>
<proteinExistence type="predicted"/>
<comment type="catalytic activity">
    <reaction evidence="2">
        <text>2 GTP = 3',3'-c-di-GMP + 2 diphosphate</text>
        <dbReference type="Rhea" id="RHEA:24898"/>
        <dbReference type="ChEBI" id="CHEBI:33019"/>
        <dbReference type="ChEBI" id="CHEBI:37565"/>
        <dbReference type="ChEBI" id="CHEBI:58805"/>
        <dbReference type="EC" id="2.7.7.65"/>
    </reaction>
</comment>
<dbReference type="GO" id="GO:0005886">
    <property type="term" value="C:plasma membrane"/>
    <property type="evidence" value="ECO:0007669"/>
    <property type="project" value="TreeGrafter"/>
</dbReference>
<feature type="domain" description="GGDEF" evidence="4">
    <location>
        <begin position="313"/>
        <end position="453"/>
    </location>
</feature>
<feature type="transmembrane region" description="Helical" evidence="3">
    <location>
        <begin position="112"/>
        <end position="128"/>
    </location>
</feature>
<dbReference type="FunFam" id="3.30.70.270:FF:000001">
    <property type="entry name" value="Diguanylate cyclase domain protein"/>
    <property type="match status" value="1"/>
</dbReference>
<feature type="transmembrane region" description="Helical" evidence="3">
    <location>
        <begin position="81"/>
        <end position="100"/>
    </location>
</feature>
<feature type="transmembrane region" description="Helical" evidence="3">
    <location>
        <begin position="45"/>
        <end position="69"/>
    </location>
</feature>
<dbReference type="Pfam" id="PF17158">
    <property type="entry name" value="MASE4"/>
    <property type="match status" value="1"/>
</dbReference>
<feature type="transmembrane region" description="Helical" evidence="3">
    <location>
        <begin position="149"/>
        <end position="168"/>
    </location>
</feature>
<dbReference type="SUPFAM" id="SSF55073">
    <property type="entry name" value="Nucleotide cyclase"/>
    <property type="match status" value="1"/>
</dbReference>
<sequence>MKSTISRTEQGNRVAAASVLVAGCALTAAGFMARAIDGPVNPLLTFFLVSAAGILNLSTACLLGVQFLYNGKRYFAQFGCAFLLRGLLMFTQGVLLANQLAGGEDAVTRAPFWLWIAGETGFAGYVWLSARSYSSTCQDPHKRPGYREAARHGVTVLVVWFAVSMSLVGAGKTMSAPAIIGGANVERFAGVGLLVLYMALWLYVAALTRLSHKLFLLVWVVLSLALCEVLLSLTAPGETSYPWYVARMLALASPGVATLALMWEITRQYQSLALTNTDLVEKVFIDPLTGIYNRRYFDSRIRLVAERAQQNERPLSLLIIDVDFFKQVNDRYGHPFGDAVLQRIAATIQHCIRTPRDFAVRLGGEEFAVVLPEIDQHAALRVSDRIRESVKRAGADMLPKQAHDDGEAITISVGIATWKPGQPFIIGAMLENADQALYEAKHKGRNQSVLASMPA</sequence>
<dbReference type="Proteomes" id="UP000414233">
    <property type="component" value="Unassembled WGS sequence"/>
</dbReference>
<dbReference type="InterPro" id="IPR043128">
    <property type="entry name" value="Rev_trsase/Diguanyl_cyclase"/>
</dbReference>
<keyword evidence="5" id="KW-0548">Nucleotidyltransferase</keyword>
<dbReference type="AlphaFoldDB" id="A0A5E4Z636"/>
<dbReference type="PANTHER" id="PTHR45138">
    <property type="entry name" value="REGULATORY COMPONENTS OF SENSORY TRANSDUCTION SYSTEM"/>
    <property type="match status" value="1"/>
</dbReference>
<accession>A0A5E4Z636</accession>
<organism evidence="5 6">
    <name type="scientific">Pandoraea terrae</name>
    <dbReference type="NCBI Taxonomy" id="1537710"/>
    <lineage>
        <taxon>Bacteria</taxon>
        <taxon>Pseudomonadati</taxon>
        <taxon>Pseudomonadota</taxon>
        <taxon>Betaproteobacteria</taxon>
        <taxon>Burkholderiales</taxon>
        <taxon>Burkholderiaceae</taxon>
        <taxon>Pandoraea</taxon>
    </lineage>
</organism>
<dbReference type="Pfam" id="PF00990">
    <property type="entry name" value="GGDEF"/>
    <property type="match status" value="1"/>
</dbReference>
<dbReference type="SMART" id="SM00267">
    <property type="entry name" value="GGDEF"/>
    <property type="match status" value="1"/>
</dbReference>
<dbReference type="InterPro" id="IPR033424">
    <property type="entry name" value="MASE4"/>
</dbReference>
<reference evidence="5 6" key="1">
    <citation type="submission" date="2019-08" db="EMBL/GenBank/DDBJ databases">
        <authorList>
            <person name="Peeters C."/>
        </authorList>
    </citation>
    <scope>NUCLEOTIDE SEQUENCE [LARGE SCALE GENOMIC DNA]</scope>
    <source>
        <strain evidence="5 6">LMG 30175</strain>
    </source>
</reference>
<dbReference type="GO" id="GO:0043709">
    <property type="term" value="P:cell adhesion involved in single-species biofilm formation"/>
    <property type="evidence" value="ECO:0007669"/>
    <property type="project" value="TreeGrafter"/>
</dbReference>
<dbReference type="NCBIfam" id="TIGR00254">
    <property type="entry name" value="GGDEF"/>
    <property type="match status" value="1"/>
</dbReference>
<dbReference type="InterPro" id="IPR000160">
    <property type="entry name" value="GGDEF_dom"/>
</dbReference>
<dbReference type="PROSITE" id="PS50887">
    <property type="entry name" value="GGDEF"/>
    <property type="match status" value="1"/>
</dbReference>
<dbReference type="CDD" id="cd01949">
    <property type="entry name" value="GGDEF"/>
    <property type="match status" value="1"/>
</dbReference>
<keyword evidence="3" id="KW-0812">Transmembrane</keyword>
<dbReference type="GO" id="GO:1902201">
    <property type="term" value="P:negative regulation of bacterial-type flagellum-dependent cell motility"/>
    <property type="evidence" value="ECO:0007669"/>
    <property type="project" value="TreeGrafter"/>
</dbReference>
<dbReference type="GO" id="GO:0052621">
    <property type="term" value="F:diguanylate cyclase activity"/>
    <property type="evidence" value="ECO:0007669"/>
    <property type="project" value="UniProtKB-EC"/>
</dbReference>
<dbReference type="EC" id="2.7.7.65" evidence="1"/>
<feature type="transmembrane region" description="Helical" evidence="3">
    <location>
        <begin position="188"/>
        <end position="207"/>
    </location>
</feature>
<name>A0A5E4Z636_9BURK</name>
<evidence type="ECO:0000256" key="2">
    <source>
        <dbReference type="ARBA" id="ARBA00034247"/>
    </source>
</evidence>
<keyword evidence="5" id="KW-0808">Transferase</keyword>
<dbReference type="Gene3D" id="3.30.70.270">
    <property type="match status" value="1"/>
</dbReference>
<evidence type="ECO:0000256" key="3">
    <source>
        <dbReference type="SAM" id="Phobius"/>
    </source>
</evidence>
<feature type="transmembrane region" description="Helical" evidence="3">
    <location>
        <begin position="241"/>
        <end position="263"/>
    </location>
</feature>
<protein>
    <recommendedName>
        <fullName evidence="1">diguanylate cyclase</fullName>
        <ecNumber evidence="1">2.7.7.65</ecNumber>
    </recommendedName>
</protein>
<dbReference type="EMBL" id="CABPRZ010000031">
    <property type="protein sequence ID" value="VVE56202.1"/>
    <property type="molecule type" value="Genomic_DNA"/>
</dbReference>
<keyword evidence="3" id="KW-0472">Membrane</keyword>
<evidence type="ECO:0000256" key="1">
    <source>
        <dbReference type="ARBA" id="ARBA00012528"/>
    </source>
</evidence>
<dbReference type="RefSeq" id="WP_191629201.1">
    <property type="nucleotide sequence ID" value="NZ_CABPRZ010000031.1"/>
</dbReference>
<dbReference type="PANTHER" id="PTHR45138:SF9">
    <property type="entry name" value="DIGUANYLATE CYCLASE DGCM-RELATED"/>
    <property type="match status" value="1"/>
</dbReference>
<evidence type="ECO:0000313" key="6">
    <source>
        <dbReference type="Proteomes" id="UP000414233"/>
    </source>
</evidence>